<feature type="binding site" evidence="11">
    <location>
        <position position="211"/>
    </location>
    <ligand>
        <name>Zn(2+)</name>
        <dbReference type="ChEBI" id="CHEBI:29105"/>
        <label>1</label>
        <note>catalytic</note>
    </ligand>
</feature>
<evidence type="ECO:0000256" key="3">
    <source>
        <dbReference type="ARBA" id="ARBA00022722"/>
    </source>
</evidence>
<comment type="subunit">
    <text evidence="1 11">Homodimer.</text>
</comment>
<evidence type="ECO:0000256" key="1">
    <source>
        <dbReference type="ARBA" id="ARBA00011738"/>
    </source>
</evidence>
<feature type="binding site" evidence="11">
    <location>
        <position position="68"/>
    </location>
    <ligand>
        <name>Zn(2+)</name>
        <dbReference type="ChEBI" id="CHEBI:29105"/>
        <label>2</label>
        <note>catalytic</note>
    </ligand>
</feature>
<dbReference type="EC" id="3.1.26.11" evidence="11"/>
<feature type="binding site" evidence="11">
    <location>
        <position position="211"/>
    </location>
    <ligand>
        <name>Zn(2+)</name>
        <dbReference type="ChEBI" id="CHEBI:29105"/>
        <label>2</label>
        <note>catalytic</note>
    </ligand>
</feature>
<keyword evidence="7 11" id="KW-0862">Zinc</keyword>
<dbReference type="HAMAP" id="MF_01818">
    <property type="entry name" value="RNase_Z_BN"/>
    <property type="match status" value="1"/>
</dbReference>
<dbReference type="Gene3D" id="3.60.15.10">
    <property type="entry name" value="Ribonuclease Z/Hydroxyacylglutathione hydrolase-like"/>
    <property type="match status" value="1"/>
</dbReference>
<comment type="catalytic activity">
    <reaction evidence="11">
        <text>Endonucleolytic cleavage of RNA, removing extra 3' nucleotides from tRNA precursor, generating 3' termini of tRNAs. A 3'-hydroxy group is left at the tRNA terminus and a 5'-phosphoryl group is left at the trailer molecule.</text>
        <dbReference type="EC" id="3.1.26.11"/>
    </reaction>
</comment>
<gene>
    <name evidence="11 13" type="primary">rnz</name>
    <name evidence="13" type="ORF">L1F29_19655</name>
</gene>
<evidence type="ECO:0000256" key="10">
    <source>
        <dbReference type="ARBA" id="ARBA00048505"/>
    </source>
</evidence>
<proteinExistence type="inferred from homology"/>
<evidence type="ECO:0000313" key="13">
    <source>
        <dbReference type="EMBL" id="UVI27680.1"/>
    </source>
</evidence>
<dbReference type="Pfam" id="PF12706">
    <property type="entry name" value="Lactamase_B_2"/>
    <property type="match status" value="1"/>
</dbReference>
<evidence type="ECO:0000256" key="5">
    <source>
        <dbReference type="ARBA" id="ARBA00022759"/>
    </source>
</evidence>
<dbReference type="NCBIfam" id="TIGR02651">
    <property type="entry name" value="RNase_Z"/>
    <property type="match status" value="1"/>
</dbReference>
<evidence type="ECO:0000256" key="2">
    <source>
        <dbReference type="ARBA" id="ARBA00022694"/>
    </source>
</evidence>
<dbReference type="NCBIfam" id="NF000801">
    <property type="entry name" value="PRK00055.1-3"/>
    <property type="match status" value="1"/>
</dbReference>
<evidence type="ECO:0000256" key="7">
    <source>
        <dbReference type="ARBA" id="ARBA00022833"/>
    </source>
</evidence>
<reference evidence="13" key="1">
    <citation type="submission" date="2022-01" db="EMBL/GenBank/DDBJ databases">
        <title>Paenibacillus spongiae sp. nov., isolated from marine sponge.</title>
        <authorList>
            <person name="Li Z."/>
            <person name="Zhang M."/>
        </authorList>
    </citation>
    <scope>NUCLEOTIDE SEQUENCE</scope>
    <source>
        <strain evidence="13">PHS-Z3</strain>
    </source>
</reference>
<feature type="binding site" evidence="11">
    <location>
        <position position="269"/>
    </location>
    <ligand>
        <name>Zn(2+)</name>
        <dbReference type="ChEBI" id="CHEBI:29105"/>
        <label>2</label>
        <note>catalytic</note>
    </ligand>
</feature>
<protein>
    <recommendedName>
        <fullName evidence="11">Ribonuclease Z</fullName>
        <shortName evidence="11">RNase Z</shortName>
        <ecNumber evidence="11">3.1.26.11</ecNumber>
    </recommendedName>
    <alternativeName>
        <fullName evidence="11">tRNA 3 endonuclease</fullName>
    </alternativeName>
    <alternativeName>
        <fullName evidence="11">tRNase Z</fullName>
    </alternativeName>
</protein>
<keyword evidence="5 11" id="KW-0255">Endonuclease</keyword>
<keyword evidence="2 11" id="KW-0819">tRNA processing</keyword>
<dbReference type="InterPro" id="IPR001279">
    <property type="entry name" value="Metallo-B-lactamas"/>
</dbReference>
<dbReference type="RefSeq" id="WP_258383770.1">
    <property type="nucleotide sequence ID" value="NZ_CP091430.1"/>
</dbReference>
<organism evidence="13 14">
    <name type="scientific">Paenibacillus spongiae</name>
    <dbReference type="NCBI Taxonomy" id="2909671"/>
    <lineage>
        <taxon>Bacteria</taxon>
        <taxon>Bacillati</taxon>
        <taxon>Bacillota</taxon>
        <taxon>Bacilli</taxon>
        <taxon>Bacillales</taxon>
        <taxon>Paenibacillaceae</taxon>
        <taxon>Paenibacillus</taxon>
    </lineage>
</organism>
<comment type="function">
    <text evidence="9">Counteracts the endogenous Pycsar antiviral defense system. Phosphodiesterase that enables metal-dependent hydrolysis of host cyclic nucleotide Pycsar defense signals such as cCMP and cUMP.</text>
</comment>
<keyword evidence="4 11" id="KW-0479">Metal-binding</keyword>
<evidence type="ECO:0000256" key="9">
    <source>
        <dbReference type="ARBA" id="ARBA00034301"/>
    </source>
</evidence>
<evidence type="ECO:0000259" key="12">
    <source>
        <dbReference type="Pfam" id="PF12706"/>
    </source>
</evidence>
<comment type="function">
    <text evidence="11">Zinc phosphodiesterase, which displays some tRNA 3'-processing endonuclease activity. Probably involved in tRNA maturation, by removing a 3'-trailer from precursor tRNA.</text>
</comment>
<evidence type="ECO:0000256" key="8">
    <source>
        <dbReference type="ARBA" id="ARBA00034221"/>
    </source>
</evidence>
<keyword evidence="14" id="KW-1185">Reference proteome</keyword>
<name>A0ABY5S289_9BACL</name>
<keyword evidence="6 11" id="KW-0378">Hydrolase</keyword>
<feature type="binding site" evidence="11">
    <location>
        <position position="63"/>
    </location>
    <ligand>
        <name>Zn(2+)</name>
        <dbReference type="ChEBI" id="CHEBI:29105"/>
        <label>1</label>
        <note>catalytic</note>
    </ligand>
</feature>
<dbReference type="CDD" id="cd07717">
    <property type="entry name" value="RNaseZ_ZiPD-like_MBL-fold"/>
    <property type="match status" value="1"/>
</dbReference>
<dbReference type="EMBL" id="CP091430">
    <property type="protein sequence ID" value="UVI27680.1"/>
    <property type="molecule type" value="Genomic_DNA"/>
</dbReference>
<sequence>MHIQFLGTSAGRPTKSRNVTSAAFVHSEPSNGFWLFDAGEGTQQQMFGTKLKLNKLDKIFISHLHGDHIYGLPGLLSSRSYFDGAGPLVMYGPPGLRAFIDGVFLHSGTYLEYELTITEIGPGVIMDDGQYKVTANELVHRLPSYGYRIEESEQSGHLDLEQLRRRGVEPGPEYGKLKRGENVILPSGELIRSTDVVGPPIPGRIVTILGDTCPCDNAVELAKNADLLVHEATFESGMEEKALAYGHSTVRQAAQIAAKAGAKQLALTHFSSRYDDEAVAELIADGQQLFPNMLAAYDYLEVPVPRTSV</sequence>
<feature type="binding site" evidence="11">
    <location>
        <position position="67"/>
    </location>
    <ligand>
        <name>Zn(2+)</name>
        <dbReference type="ChEBI" id="CHEBI:29105"/>
        <label>2</label>
        <note>catalytic</note>
    </ligand>
</feature>
<dbReference type="PANTHER" id="PTHR46018:SF2">
    <property type="entry name" value="ZINC PHOSPHODIESTERASE ELAC PROTEIN 1"/>
    <property type="match status" value="1"/>
</dbReference>
<dbReference type="InterPro" id="IPR036866">
    <property type="entry name" value="RibonucZ/Hydroxyglut_hydro"/>
</dbReference>
<evidence type="ECO:0000256" key="4">
    <source>
        <dbReference type="ARBA" id="ARBA00022723"/>
    </source>
</evidence>
<feature type="binding site" evidence="11">
    <location>
        <position position="65"/>
    </location>
    <ligand>
        <name>Zn(2+)</name>
        <dbReference type="ChEBI" id="CHEBI:29105"/>
        <label>1</label>
        <note>catalytic</note>
    </ligand>
</feature>
<comment type="similarity">
    <text evidence="11">Belongs to the RNase Z family.</text>
</comment>
<dbReference type="PANTHER" id="PTHR46018">
    <property type="entry name" value="ZINC PHOSPHODIESTERASE ELAC PROTEIN 1"/>
    <property type="match status" value="1"/>
</dbReference>
<dbReference type="SUPFAM" id="SSF56281">
    <property type="entry name" value="Metallo-hydrolase/oxidoreductase"/>
    <property type="match status" value="1"/>
</dbReference>
<comment type="cofactor">
    <cofactor evidence="11">
        <name>Zn(2+)</name>
        <dbReference type="ChEBI" id="CHEBI:29105"/>
    </cofactor>
    <text evidence="11">Binds 2 Zn(2+) ions.</text>
</comment>
<dbReference type="Pfam" id="PF23023">
    <property type="entry name" value="Anti-Pycsar_Apyc1"/>
    <property type="match status" value="1"/>
</dbReference>
<comment type="catalytic activity">
    <reaction evidence="8">
        <text>3',5'-cyclic CMP + H2O = CMP + H(+)</text>
        <dbReference type="Rhea" id="RHEA:72675"/>
        <dbReference type="ChEBI" id="CHEBI:15377"/>
        <dbReference type="ChEBI" id="CHEBI:15378"/>
        <dbReference type="ChEBI" id="CHEBI:58003"/>
        <dbReference type="ChEBI" id="CHEBI:60377"/>
    </reaction>
    <physiologicalReaction direction="left-to-right" evidence="8">
        <dbReference type="Rhea" id="RHEA:72676"/>
    </physiologicalReaction>
</comment>
<feature type="domain" description="Metallo-beta-lactamase" evidence="12">
    <location>
        <begin position="203"/>
        <end position="270"/>
    </location>
</feature>
<keyword evidence="3 11" id="KW-0540">Nuclease</keyword>
<feature type="active site" description="Proton acceptor" evidence="11">
    <location>
        <position position="67"/>
    </location>
</feature>
<dbReference type="GO" id="GO:0042781">
    <property type="term" value="F:3'-tRNA processing endoribonuclease activity"/>
    <property type="evidence" value="ECO:0007669"/>
    <property type="project" value="UniProtKB-EC"/>
</dbReference>
<dbReference type="InterPro" id="IPR013471">
    <property type="entry name" value="RNase_Z/BN"/>
</dbReference>
<evidence type="ECO:0000256" key="11">
    <source>
        <dbReference type="HAMAP-Rule" id="MF_01818"/>
    </source>
</evidence>
<feature type="binding site" evidence="11">
    <location>
        <position position="140"/>
    </location>
    <ligand>
        <name>Zn(2+)</name>
        <dbReference type="ChEBI" id="CHEBI:29105"/>
        <label>1</label>
        <note>catalytic</note>
    </ligand>
</feature>
<accession>A0ABY5S289</accession>
<comment type="catalytic activity">
    <reaction evidence="10">
        <text>3',5'-cyclic UMP + H2O = UMP + H(+)</text>
        <dbReference type="Rhea" id="RHEA:70575"/>
        <dbReference type="ChEBI" id="CHEBI:15377"/>
        <dbReference type="ChEBI" id="CHEBI:15378"/>
        <dbReference type="ChEBI" id="CHEBI:57865"/>
        <dbReference type="ChEBI" id="CHEBI:184387"/>
    </reaction>
    <physiologicalReaction direction="left-to-right" evidence="10">
        <dbReference type="Rhea" id="RHEA:70576"/>
    </physiologicalReaction>
</comment>
<evidence type="ECO:0000313" key="14">
    <source>
        <dbReference type="Proteomes" id="UP001057877"/>
    </source>
</evidence>
<dbReference type="Proteomes" id="UP001057877">
    <property type="component" value="Chromosome"/>
</dbReference>
<evidence type="ECO:0000256" key="6">
    <source>
        <dbReference type="ARBA" id="ARBA00022801"/>
    </source>
</evidence>